<dbReference type="SUPFAM" id="SSF50156">
    <property type="entry name" value="PDZ domain-like"/>
    <property type="match status" value="1"/>
</dbReference>
<comment type="caution">
    <text evidence="2">The sequence shown here is derived from an EMBL/GenBank/DDBJ whole genome shotgun (WGS) entry which is preliminary data.</text>
</comment>
<protein>
    <recommendedName>
        <fullName evidence="4">Carboxyl-terminal processing protease</fullName>
    </recommendedName>
</protein>
<keyword evidence="1" id="KW-0732">Signal</keyword>
<evidence type="ECO:0000313" key="2">
    <source>
        <dbReference type="EMBL" id="MXO84045.1"/>
    </source>
</evidence>
<proteinExistence type="predicted"/>
<dbReference type="SUPFAM" id="SSF52096">
    <property type="entry name" value="ClpP/crotonase"/>
    <property type="match status" value="1"/>
</dbReference>
<dbReference type="AlphaFoldDB" id="A0A844Z810"/>
<organism evidence="2 3">
    <name type="scientific">Pontixanthobacter aestiaquae</name>
    <dbReference type="NCBI Taxonomy" id="1509367"/>
    <lineage>
        <taxon>Bacteria</taxon>
        <taxon>Pseudomonadati</taxon>
        <taxon>Pseudomonadota</taxon>
        <taxon>Alphaproteobacteria</taxon>
        <taxon>Sphingomonadales</taxon>
        <taxon>Erythrobacteraceae</taxon>
        <taxon>Pontixanthobacter</taxon>
    </lineage>
</organism>
<dbReference type="InterPro" id="IPR029045">
    <property type="entry name" value="ClpP/crotonase-like_dom_sf"/>
</dbReference>
<evidence type="ECO:0008006" key="4">
    <source>
        <dbReference type="Google" id="ProtNLM"/>
    </source>
</evidence>
<dbReference type="InterPro" id="IPR036034">
    <property type="entry name" value="PDZ_sf"/>
</dbReference>
<dbReference type="EMBL" id="WTYZ01000001">
    <property type="protein sequence ID" value="MXO84045.1"/>
    <property type="molecule type" value="Genomic_DNA"/>
</dbReference>
<keyword evidence="3" id="KW-1185">Reference proteome</keyword>
<dbReference type="OrthoDB" id="9812068at2"/>
<evidence type="ECO:0000256" key="1">
    <source>
        <dbReference type="SAM" id="SignalP"/>
    </source>
</evidence>
<accession>A0A844Z810</accession>
<dbReference type="Gene3D" id="3.90.226.10">
    <property type="entry name" value="2-enoyl-CoA Hydratase, Chain A, domain 1"/>
    <property type="match status" value="1"/>
</dbReference>
<reference evidence="2 3" key="1">
    <citation type="submission" date="2019-12" db="EMBL/GenBank/DDBJ databases">
        <title>Genomic-based taxomic classification of the family Erythrobacteraceae.</title>
        <authorList>
            <person name="Xu L."/>
        </authorList>
    </citation>
    <scope>NUCLEOTIDE SEQUENCE [LARGE SCALE GENOMIC DNA]</scope>
    <source>
        <strain evidence="2 3">KCTC 42006</strain>
    </source>
</reference>
<name>A0A844Z810_9SPHN</name>
<feature type="chain" id="PRO_5032370248" description="Carboxyl-terminal processing protease" evidence="1">
    <location>
        <begin position="28"/>
        <end position="429"/>
    </location>
</feature>
<dbReference type="Proteomes" id="UP000460290">
    <property type="component" value="Unassembled WGS sequence"/>
</dbReference>
<evidence type="ECO:0000313" key="3">
    <source>
        <dbReference type="Proteomes" id="UP000460290"/>
    </source>
</evidence>
<gene>
    <name evidence="2" type="ORF">GRI35_11775</name>
</gene>
<feature type="signal peptide" evidence="1">
    <location>
        <begin position="1"/>
        <end position="27"/>
    </location>
</feature>
<sequence length="429" mass="46573">MPTVRLFLKSAALIALGTVTFAGVASAREAPPADAADSEFNATAAWGEFEHVIRLIYAYLDRPDFDVESHLADTAELATQASTKDEFRKILHQATYAWTDPHFIVGPFADDDYNIFPSSSDLIISMAEDRYVVTDVRNGSAAEKAGIRPGWHLESVNGVSIDEAVKLPSGKLMKQPTVKQREYAATLVANGLRKGDRKLVFADNGGTLIILPSPRDYAMEVSTLPPVQTSRSGNFGIIRFNNSLGNNDTIFAFDQAMIEMADTDGLIIDLRNTPGGGNTEVGRSIIGHFVSETKSYQIHEIPSLEREFTVPRRFIEQVKTRTPYYDPARIVVLGGHWTGSMGEGIVIGMDAAADAYVISSDMGDLLGGLRNITLPSSGARVDLGSEALFHVDGTPREDFVADRPLRSSDMDEEGNDPALAAAIAFLSKD</sequence>
<dbReference type="RefSeq" id="WP_160614329.1">
    <property type="nucleotide sequence ID" value="NZ_JAUFQM010000001.1"/>
</dbReference>
<dbReference type="Gene3D" id="2.30.42.10">
    <property type="match status" value="1"/>
</dbReference>